<gene>
    <name evidence="3" type="ORF">H8730_05365</name>
</gene>
<comment type="caution">
    <text evidence="3">The sequence shown here is derived from an EMBL/GenBank/DDBJ whole genome shotgun (WGS) entry which is preliminary data.</text>
</comment>
<dbReference type="EMBL" id="JACRSQ010000005">
    <property type="protein sequence ID" value="MBC8542967.1"/>
    <property type="molecule type" value="Genomic_DNA"/>
</dbReference>
<dbReference type="Pfam" id="PF01479">
    <property type="entry name" value="S4"/>
    <property type="match status" value="1"/>
</dbReference>
<keyword evidence="1" id="KW-0694">RNA-binding</keyword>
<protein>
    <recommendedName>
        <fullName evidence="2">RNA-binding S4 domain-containing protein</fullName>
    </recommendedName>
</protein>
<sequence>MDDKERNWFISRMEDLADRADQTGYMIFSDFLDGYQLSLLRDMQRHLTTEVTFYGGYEDAERRMASFYPSFLQVQTEDFPIEALLITPKAPQFLTKAPGHRDYLGALMGLGIKREKLGDILLQEQGAVVFVSEDMASYIQEGVTSVGAADVKVTVQDRGIAVKAPEGKRILVSLASLRLDALLSKGFAISRGDASNWIAAGKVQKNWRDCTAGDEPVREGDVITLRGMGRIKCIEEKGRSKSGRIQLMIERFS</sequence>
<evidence type="ECO:0000313" key="4">
    <source>
        <dbReference type="Proteomes" id="UP000657006"/>
    </source>
</evidence>
<dbReference type="AlphaFoldDB" id="A0A926DSG1"/>
<dbReference type="SUPFAM" id="SSF55174">
    <property type="entry name" value="Alpha-L RNA-binding motif"/>
    <property type="match status" value="1"/>
</dbReference>
<dbReference type="PROSITE" id="PS50889">
    <property type="entry name" value="S4"/>
    <property type="match status" value="1"/>
</dbReference>
<dbReference type="InterPro" id="IPR002942">
    <property type="entry name" value="S4_RNA-bd"/>
</dbReference>
<keyword evidence="4" id="KW-1185">Reference proteome</keyword>
<dbReference type="GO" id="GO:0003723">
    <property type="term" value="F:RNA binding"/>
    <property type="evidence" value="ECO:0007669"/>
    <property type="project" value="UniProtKB-KW"/>
</dbReference>
<accession>A0A926DSG1</accession>
<dbReference type="InterPro" id="IPR012677">
    <property type="entry name" value="Nucleotide-bd_a/b_plait_sf"/>
</dbReference>
<dbReference type="Gene3D" id="3.30.1370.160">
    <property type="match status" value="1"/>
</dbReference>
<dbReference type="Gene3D" id="3.10.290.10">
    <property type="entry name" value="RNA-binding S4 domain"/>
    <property type="match status" value="1"/>
</dbReference>
<evidence type="ECO:0000313" key="3">
    <source>
        <dbReference type="EMBL" id="MBC8542967.1"/>
    </source>
</evidence>
<evidence type="ECO:0000259" key="2">
    <source>
        <dbReference type="SMART" id="SM00363"/>
    </source>
</evidence>
<proteinExistence type="predicted"/>
<dbReference type="Pfam" id="PF17774">
    <property type="entry name" value="YlmH_RBD"/>
    <property type="match status" value="1"/>
</dbReference>
<dbReference type="Proteomes" id="UP000657006">
    <property type="component" value="Unassembled WGS sequence"/>
</dbReference>
<reference evidence="3" key="1">
    <citation type="submission" date="2020-08" db="EMBL/GenBank/DDBJ databases">
        <title>Genome public.</title>
        <authorList>
            <person name="Liu C."/>
            <person name="Sun Q."/>
        </authorList>
    </citation>
    <scope>NUCLEOTIDE SEQUENCE</scope>
    <source>
        <strain evidence="3">NSJ-32</strain>
    </source>
</reference>
<dbReference type="CDD" id="cd00165">
    <property type="entry name" value="S4"/>
    <property type="match status" value="1"/>
</dbReference>
<name>A0A926DSG1_9FIRM</name>
<dbReference type="RefSeq" id="WP_177713987.1">
    <property type="nucleotide sequence ID" value="NZ_JACRSQ010000005.1"/>
</dbReference>
<organism evidence="3 4">
    <name type="scientific">Bianquea renquensis</name>
    <dbReference type="NCBI Taxonomy" id="2763661"/>
    <lineage>
        <taxon>Bacteria</taxon>
        <taxon>Bacillati</taxon>
        <taxon>Bacillota</taxon>
        <taxon>Clostridia</taxon>
        <taxon>Eubacteriales</taxon>
        <taxon>Bianqueaceae</taxon>
        <taxon>Bianquea</taxon>
    </lineage>
</organism>
<dbReference type="SMART" id="SM00363">
    <property type="entry name" value="S4"/>
    <property type="match status" value="1"/>
</dbReference>
<dbReference type="InterPro" id="IPR036986">
    <property type="entry name" value="S4_RNA-bd_sf"/>
</dbReference>
<evidence type="ECO:0000256" key="1">
    <source>
        <dbReference type="PROSITE-ProRule" id="PRU00182"/>
    </source>
</evidence>
<dbReference type="Gene3D" id="3.30.70.330">
    <property type="match status" value="1"/>
</dbReference>
<dbReference type="InterPro" id="IPR040591">
    <property type="entry name" value="RqcP2_RBD"/>
</dbReference>
<feature type="domain" description="RNA-binding S4" evidence="2">
    <location>
        <begin position="177"/>
        <end position="239"/>
    </location>
</feature>